<dbReference type="AlphaFoldDB" id="A0A2M8LWP7"/>
<dbReference type="EMBL" id="PGGW01000058">
    <property type="protein sequence ID" value="PJE96386.1"/>
    <property type="molecule type" value="Genomic_DNA"/>
</dbReference>
<comment type="caution">
    <text evidence="3">The sequence shown here is derived from an EMBL/GenBank/DDBJ whole genome shotgun (WGS) entry which is preliminary data.</text>
</comment>
<keyword evidence="1" id="KW-0175">Coiled coil</keyword>
<feature type="region of interest" description="Disordered" evidence="2">
    <location>
        <begin position="167"/>
        <end position="189"/>
    </location>
</feature>
<evidence type="ECO:0000313" key="3">
    <source>
        <dbReference type="EMBL" id="PJE96386.1"/>
    </source>
</evidence>
<protein>
    <submittedName>
        <fullName evidence="3">Small secreted protein</fullName>
    </submittedName>
</protein>
<accession>A0A2M8LWP7</accession>
<evidence type="ECO:0000256" key="2">
    <source>
        <dbReference type="SAM" id="MobiDB-lite"/>
    </source>
</evidence>
<reference evidence="3 4" key="1">
    <citation type="submission" date="2017-11" db="EMBL/GenBank/DDBJ databases">
        <title>Streptomyces carmine sp. nov., a novel actinomycete isolated from Sophora alopecuroides in Xinjiang, China.</title>
        <authorList>
            <person name="Wang Y."/>
            <person name="Luo X."/>
            <person name="Wan C."/>
            <person name="Zhang L."/>
        </authorList>
    </citation>
    <scope>NUCLEOTIDE SEQUENCE [LARGE SCALE GENOMIC DNA]</scope>
    <source>
        <strain evidence="3 4">TRM SA0054</strain>
    </source>
</reference>
<dbReference type="PROSITE" id="PS51257">
    <property type="entry name" value="PROKAR_LIPOPROTEIN"/>
    <property type="match status" value="1"/>
</dbReference>
<keyword evidence="4" id="KW-1185">Reference proteome</keyword>
<organism evidence="3 4">
    <name type="scientific">Streptomyces carminius</name>
    <dbReference type="NCBI Taxonomy" id="2665496"/>
    <lineage>
        <taxon>Bacteria</taxon>
        <taxon>Bacillati</taxon>
        <taxon>Actinomycetota</taxon>
        <taxon>Actinomycetes</taxon>
        <taxon>Kitasatosporales</taxon>
        <taxon>Streptomycetaceae</taxon>
        <taxon>Streptomyces</taxon>
    </lineage>
</organism>
<dbReference type="Proteomes" id="UP000230407">
    <property type="component" value="Unassembled WGS sequence"/>
</dbReference>
<evidence type="ECO:0000256" key="1">
    <source>
        <dbReference type="SAM" id="Coils"/>
    </source>
</evidence>
<proteinExistence type="predicted"/>
<sequence>MNKKLAIALTGGTALVLALSGCGGDGEDKTAAWAQKFCDQVQPQVKRIQQANASITQATEGEKPPEEIKTTDAQAFSDISRAYAALAKAVKGAGTPPVEDGAALEKDAVRQLDGMSRKYADLKKQADALNTEDQAEFADGLKEIADGLGRLNEGGDQALEKLQKGELGKAMAEQKGCRKPAPSPSASAA</sequence>
<dbReference type="RefSeq" id="WP_100202880.1">
    <property type="nucleotide sequence ID" value="NZ_PGGW01000058.1"/>
</dbReference>
<evidence type="ECO:0000313" key="4">
    <source>
        <dbReference type="Proteomes" id="UP000230407"/>
    </source>
</evidence>
<feature type="coiled-coil region" evidence="1">
    <location>
        <begin position="105"/>
        <end position="132"/>
    </location>
</feature>
<name>A0A2M8LWP7_9ACTN</name>
<gene>
    <name evidence="3" type="ORF">CUT44_17885</name>
</gene>